<evidence type="ECO:0000313" key="2">
    <source>
        <dbReference type="EMBL" id="OOK77418.1"/>
    </source>
</evidence>
<gene>
    <name evidence="2" type="ORF">BZL29_3008</name>
    <name evidence="1" type="ORF">BZL30_7600</name>
</gene>
<dbReference type="AlphaFoldDB" id="A0A1V3XE90"/>
<dbReference type="Proteomes" id="UP000188532">
    <property type="component" value="Unassembled WGS sequence"/>
</dbReference>
<sequence length="37" mass="4180">MASSILREMTDLPHVPDVSRTFGKSDWGGADLFVRTW</sequence>
<evidence type="ECO:0000313" key="4">
    <source>
        <dbReference type="Proteomes" id="UP000189229"/>
    </source>
</evidence>
<proteinExistence type="predicted"/>
<evidence type="ECO:0000313" key="3">
    <source>
        <dbReference type="Proteomes" id="UP000188532"/>
    </source>
</evidence>
<evidence type="ECO:0000313" key="1">
    <source>
        <dbReference type="EMBL" id="OOK67364.1"/>
    </source>
</evidence>
<name>A0A1V3XE90_MYCKA</name>
<comment type="caution">
    <text evidence="2">The sequence shown here is derived from an EMBL/GenBank/DDBJ whole genome shotgun (WGS) entry which is preliminary data.</text>
</comment>
<accession>A0A1V3XE90</accession>
<protein>
    <submittedName>
        <fullName evidence="2">Uncharacterized protein</fullName>
    </submittedName>
</protein>
<dbReference type="Proteomes" id="UP000189229">
    <property type="component" value="Unassembled WGS sequence"/>
</dbReference>
<reference evidence="3 4" key="1">
    <citation type="submission" date="2017-02" db="EMBL/GenBank/DDBJ databases">
        <title>Complete genome sequences of Mycobacterium kansasii strains isolated from rhesus macaques.</title>
        <authorList>
            <person name="Panda A."/>
            <person name="Nagaraj S."/>
            <person name="Zhao X."/>
            <person name="Tettelin H."/>
            <person name="Detolla L.J."/>
        </authorList>
    </citation>
    <scope>NUCLEOTIDE SEQUENCE [LARGE SCALE GENOMIC DNA]</scope>
    <source>
        <strain evidence="2 3">11-3469</strain>
        <strain evidence="1 4">11-3813</strain>
    </source>
</reference>
<dbReference type="EMBL" id="MVBM01000008">
    <property type="protein sequence ID" value="OOK67364.1"/>
    <property type="molecule type" value="Genomic_DNA"/>
</dbReference>
<organism evidence="2 3">
    <name type="scientific">Mycobacterium kansasii</name>
    <dbReference type="NCBI Taxonomy" id="1768"/>
    <lineage>
        <taxon>Bacteria</taxon>
        <taxon>Bacillati</taxon>
        <taxon>Actinomycetota</taxon>
        <taxon>Actinomycetes</taxon>
        <taxon>Mycobacteriales</taxon>
        <taxon>Mycobacteriaceae</taxon>
        <taxon>Mycobacterium</taxon>
    </lineage>
</organism>
<dbReference type="EMBL" id="MVBN01000003">
    <property type="protein sequence ID" value="OOK77418.1"/>
    <property type="molecule type" value="Genomic_DNA"/>
</dbReference>